<name>A0A7Y0Q5N9_9GAMM</name>
<evidence type="ECO:0000256" key="2">
    <source>
        <dbReference type="ARBA" id="ARBA00022448"/>
    </source>
</evidence>
<accession>A0A7Y0Q5N9</accession>
<dbReference type="InterPro" id="IPR011900">
    <property type="entry name" value="GRX_bact"/>
</dbReference>
<dbReference type="GO" id="GO:0005737">
    <property type="term" value="C:cytoplasm"/>
    <property type="evidence" value="ECO:0007669"/>
    <property type="project" value="TreeGrafter"/>
</dbReference>
<reference evidence="8 9" key="1">
    <citation type="submission" date="2020-04" db="EMBL/GenBank/DDBJ databases">
        <title>Thalassotalea sp. M1531, isolated from the surface of marine red alga.</title>
        <authorList>
            <person name="Pang L."/>
            <person name="Lu D.-C."/>
        </authorList>
    </citation>
    <scope>NUCLEOTIDE SEQUENCE [LARGE SCALE GENOMIC DNA]</scope>
    <source>
        <strain evidence="8 9">M1531</strain>
    </source>
</reference>
<gene>
    <name evidence="8" type="primary">grxC</name>
    <name evidence="8" type="ORF">HII17_03035</name>
</gene>
<keyword evidence="5 6" id="KW-0676">Redox-active center</keyword>
<feature type="domain" description="Glutaredoxin" evidence="7">
    <location>
        <begin position="5"/>
        <end position="65"/>
    </location>
</feature>
<dbReference type="PANTHER" id="PTHR45694:SF18">
    <property type="entry name" value="GLUTAREDOXIN-1-RELATED"/>
    <property type="match status" value="1"/>
</dbReference>
<comment type="function">
    <text evidence="6">Has a glutathione-disulfide oxidoreductase activity in the presence of NADPH and glutathione reductase. Reduces low molecular weight disulfides and proteins.</text>
</comment>
<evidence type="ECO:0000256" key="5">
    <source>
        <dbReference type="ARBA" id="ARBA00023284"/>
    </source>
</evidence>
<evidence type="ECO:0000256" key="4">
    <source>
        <dbReference type="ARBA" id="ARBA00023157"/>
    </source>
</evidence>
<dbReference type="InterPro" id="IPR002109">
    <property type="entry name" value="Glutaredoxin"/>
</dbReference>
<evidence type="ECO:0000313" key="9">
    <source>
        <dbReference type="Proteomes" id="UP000568664"/>
    </source>
</evidence>
<dbReference type="FunFam" id="3.40.30.10:FF:000018">
    <property type="entry name" value="Glutaredoxin"/>
    <property type="match status" value="1"/>
</dbReference>
<dbReference type="PANTHER" id="PTHR45694">
    <property type="entry name" value="GLUTAREDOXIN 2"/>
    <property type="match status" value="1"/>
</dbReference>
<dbReference type="GO" id="GO:0034599">
    <property type="term" value="P:cellular response to oxidative stress"/>
    <property type="evidence" value="ECO:0007669"/>
    <property type="project" value="TreeGrafter"/>
</dbReference>
<dbReference type="RefSeq" id="WP_169073826.1">
    <property type="nucleotide sequence ID" value="NZ_JABBXH010000001.1"/>
</dbReference>
<comment type="similarity">
    <text evidence="1 6">Belongs to the glutaredoxin family.</text>
</comment>
<keyword evidence="9" id="KW-1185">Reference proteome</keyword>
<dbReference type="InterPro" id="IPR011767">
    <property type="entry name" value="GLR_AS"/>
</dbReference>
<dbReference type="AlphaFoldDB" id="A0A7Y0Q5N9"/>
<keyword evidence="6" id="KW-0963">Cytoplasm</keyword>
<evidence type="ECO:0000256" key="3">
    <source>
        <dbReference type="ARBA" id="ARBA00022982"/>
    </source>
</evidence>
<proteinExistence type="inferred from homology"/>
<dbReference type="GO" id="GO:0015038">
    <property type="term" value="F:glutathione disulfide oxidoreductase activity"/>
    <property type="evidence" value="ECO:0007669"/>
    <property type="project" value="UniProtKB-UniRule"/>
</dbReference>
<dbReference type="Pfam" id="PF00462">
    <property type="entry name" value="Glutaredoxin"/>
    <property type="match status" value="1"/>
</dbReference>
<organism evidence="8 9">
    <name type="scientific">Thalassotalea algicola</name>
    <dbReference type="NCBI Taxonomy" id="2716224"/>
    <lineage>
        <taxon>Bacteria</taxon>
        <taxon>Pseudomonadati</taxon>
        <taxon>Pseudomonadota</taxon>
        <taxon>Gammaproteobacteria</taxon>
        <taxon>Alteromonadales</taxon>
        <taxon>Colwelliaceae</taxon>
        <taxon>Thalassotalea</taxon>
    </lineage>
</organism>
<keyword evidence="2 6" id="KW-0813">Transport</keyword>
<dbReference type="EMBL" id="JABBXH010000001">
    <property type="protein sequence ID" value="NMP30528.1"/>
    <property type="molecule type" value="Genomic_DNA"/>
</dbReference>
<dbReference type="GO" id="GO:0045454">
    <property type="term" value="P:cell redox homeostasis"/>
    <property type="evidence" value="ECO:0007669"/>
    <property type="project" value="InterPro"/>
</dbReference>
<comment type="caution">
    <text evidence="8">The sequence shown here is derived from an EMBL/GenBank/DDBJ whole genome shotgun (WGS) entry which is preliminary data.</text>
</comment>
<evidence type="ECO:0000313" key="8">
    <source>
        <dbReference type="EMBL" id="NMP30528.1"/>
    </source>
</evidence>
<dbReference type="NCBIfam" id="TIGR02181">
    <property type="entry name" value="GRX_bact"/>
    <property type="match status" value="1"/>
</dbReference>
<keyword evidence="4" id="KW-1015">Disulfide bond</keyword>
<dbReference type="PRINTS" id="PR00160">
    <property type="entry name" value="GLUTAREDOXIN"/>
</dbReference>
<dbReference type="Proteomes" id="UP000568664">
    <property type="component" value="Unassembled WGS sequence"/>
</dbReference>
<protein>
    <recommendedName>
        <fullName evidence="6">Glutaredoxin</fullName>
    </recommendedName>
</protein>
<dbReference type="CDD" id="cd03418">
    <property type="entry name" value="GRX_GRXb_1_3_like"/>
    <property type="match status" value="1"/>
</dbReference>
<dbReference type="PROSITE" id="PS51354">
    <property type="entry name" value="GLUTAREDOXIN_2"/>
    <property type="match status" value="1"/>
</dbReference>
<sequence length="89" mass="9841">MSSTVEIYTKAFCPFCSRAKALLEHKKVSFVEFKIDENPSLRPEMIERANGGFTVPQIFIGETHVGGCDDLFALEASKKLDDLLATLSS</sequence>
<dbReference type="InterPro" id="IPR014025">
    <property type="entry name" value="Glutaredoxin_subgr"/>
</dbReference>
<evidence type="ECO:0000256" key="6">
    <source>
        <dbReference type="RuleBase" id="RU364065"/>
    </source>
</evidence>
<evidence type="ECO:0000256" key="1">
    <source>
        <dbReference type="ARBA" id="ARBA00007787"/>
    </source>
</evidence>
<evidence type="ECO:0000259" key="7">
    <source>
        <dbReference type="Pfam" id="PF00462"/>
    </source>
</evidence>
<keyword evidence="3 6" id="KW-0249">Electron transport</keyword>
<dbReference type="InterPro" id="IPR036249">
    <property type="entry name" value="Thioredoxin-like_sf"/>
</dbReference>
<dbReference type="SUPFAM" id="SSF52833">
    <property type="entry name" value="Thioredoxin-like"/>
    <property type="match status" value="1"/>
</dbReference>
<dbReference type="PROSITE" id="PS00195">
    <property type="entry name" value="GLUTAREDOXIN_1"/>
    <property type="match status" value="1"/>
</dbReference>
<dbReference type="Gene3D" id="3.40.30.10">
    <property type="entry name" value="Glutaredoxin"/>
    <property type="match status" value="1"/>
</dbReference>